<feature type="transmembrane region" description="Helical" evidence="5">
    <location>
        <begin position="46"/>
        <end position="66"/>
    </location>
</feature>
<keyword evidence="5" id="KW-0472">Membrane</keyword>
<dbReference type="GO" id="GO:0016567">
    <property type="term" value="P:protein ubiquitination"/>
    <property type="evidence" value="ECO:0007669"/>
    <property type="project" value="TreeGrafter"/>
</dbReference>
<feature type="domain" description="RING-type" evidence="6">
    <location>
        <begin position="132"/>
        <end position="175"/>
    </location>
</feature>
<dbReference type="PANTHER" id="PTHR45969">
    <property type="entry name" value="RING ZINC FINGER PROTEIN-RELATED"/>
    <property type="match status" value="1"/>
</dbReference>
<dbReference type="SMART" id="SM00184">
    <property type="entry name" value="RING"/>
    <property type="match status" value="2"/>
</dbReference>
<evidence type="ECO:0000256" key="3">
    <source>
        <dbReference type="ARBA" id="ARBA00022833"/>
    </source>
</evidence>
<keyword evidence="5" id="KW-1133">Transmembrane helix</keyword>
<comment type="caution">
    <text evidence="7">The sequence shown here is derived from an EMBL/GenBank/DDBJ whole genome shotgun (WGS) entry which is preliminary data.</text>
</comment>
<evidence type="ECO:0000259" key="6">
    <source>
        <dbReference type="PROSITE" id="PS50089"/>
    </source>
</evidence>
<dbReference type="Pfam" id="PF13639">
    <property type="entry name" value="zf-RING_2"/>
    <property type="match status" value="2"/>
</dbReference>
<keyword evidence="1" id="KW-0479">Metal-binding</keyword>
<gene>
    <name evidence="7" type="ORF">RJ640_028321</name>
</gene>
<keyword evidence="8" id="KW-1185">Reference proteome</keyword>
<keyword evidence="5" id="KW-0812">Transmembrane</keyword>
<dbReference type="GO" id="GO:0061630">
    <property type="term" value="F:ubiquitin protein ligase activity"/>
    <property type="evidence" value="ECO:0007669"/>
    <property type="project" value="TreeGrafter"/>
</dbReference>
<dbReference type="Gene3D" id="3.30.40.10">
    <property type="entry name" value="Zinc/RING finger domain, C3HC4 (zinc finger)"/>
    <property type="match status" value="2"/>
</dbReference>
<feature type="domain" description="RING-type" evidence="6">
    <location>
        <begin position="297"/>
        <end position="340"/>
    </location>
</feature>
<dbReference type="Proteomes" id="UP001187471">
    <property type="component" value="Unassembled WGS sequence"/>
</dbReference>
<evidence type="ECO:0000313" key="7">
    <source>
        <dbReference type="EMBL" id="KAK2972793.1"/>
    </source>
</evidence>
<dbReference type="EMBL" id="JAVXUO010002486">
    <property type="protein sequence ID" value="KAK2972793.1"/>
    <property type="molecule type" value="Genomic_DNA"/>
</dbReference>
<protein>
    <recommendedName>
        <fullName evidence="6">RING-type domain-containing protein</fullName>
    </recommendedName>
</protein>
<proteinExistence type="predicted"/>
<organism evidence="7 8">
    <name type="scientific">Escallonia rubra</name>
    <dbReference type="NCBI Taxonomy" id="112253"/>
    <lineage>
        <taxon>Eukaryota</taxon>
        <taxon>Viridiplantae</taxon>
        <taxon>Streptophyta</taxon>
        <taxon>Embryophyta</taxon>
        <taxon>Tracheophyta</taxon>
        <taxon>Spermatophyta</taxon>
        <taxon>Magnoliopsida</taxon>
        <taxon>eudicotyledons</taxon>
        <taxon>Gunneridae</taxon>
        <taxon>Pentapetalae</taxon>
        <taxon>asterids</taxon>
        <taxon>campanulids</taxon>
        <taxon>Escalloniales</taxon>
        <taxon>Escalloniaceae</taxon>
        <taxon>Escallonia</taxon>
    </lineage>
</organism>
<dbReference type="GO" id="GO:0008270">
    <property type="term" value="F:zinc ion binding"/>
    <property type="evidence" value="ECO:0007669"/>
    <property type="project" value="UniProtKB-KW"/>
</dbReference>
<dbReference type="AlphaFoldDB" id="A0AA88U6E9"/>
<evidence type="ECO:0000313" key="8">
    <source>
        <dbReference type="Proteomes" id="UP001187471"/>
    </source>
</evidence>
<keyword evidence="2 4" id="KW-0863">Zinc-finger</keyword>
<dbReference type="PROSITE" id="PS50089">
    <property type="entry name" value="ZF_RING_2"/>
    <property type="match status" value="2"/>
</dbReference>
<feature type="transmembrane region" description="Helical" evidence="5">
    <location>
        <begin position="20"/>
        <end position="40"/>
    </location>
</feature>
<evidence type="ECO:0000256" key="2">
    <source>
        <dbReference type="ARBA" id="ARBA00022771"/>
    </source>
</evidence>
<name>A0AA88U6E9_9ASTE</name>
<accession>A0AA88U6E9</accession>
<sequence>MRQSSKFKLIQSPAAPFDSFFYVMAFPFFSVTTFSTFILLLEDNLASPFLEVIAAMALLLCVSFLFKRKPSVTKQEYSDDYEAEERRCQSASLLPLPSHIIAGTIKERLPAVEYSRVLERMGSEFCKKDGDCVVCLGCMKPSDEVRELCNCSHMFHRECLDAWIDQGQITCPLCRSKLLRDHHGEKRGADPWRRERMIYLFGINMPKPVREMQNHLAHVNCMVICTFLRSLHSLNSSDYSQPSDVSNEDRPSPLLVSVPTLGHIEIELIKKLPVMKFGLFLGKMGSQLEEEWAAADCAICLNSLEHGQEVRELSNCRHAFHSGCLDEWVGKGKVTCPMCRSKLLPDHHDHEDVKGGRDPWRLQRIAYLFGEDYAVAQF</sequence>
<dbReference type="SUPFAM" id="SSF57850">
    <property type="entry name" value="RING/U-box"/>
    <property type="match status" value="2"/>
</dbReference>
<keyword evidence="3" id="KW-0862">Zinc</keyword>
<dbReference type="InterPro" id="IPR013083">
    <property type="entry name" value="Znf_RING/FYVE/PHD"/>
</dbReference>
<evidence type="ECO:0000256" key="1">
    <source>
        <dbReference type="ARBA" id="ARBA00022723"/>
    </source>
</evidence>
<dbReference type="PANTHER" id="PTHR45969:SF81">
    <property type="entry name" value="OS08G0157400 PROTEIN"/>
    <property type="match status" value="1"/>
</dbReference>
<evidence type="ECO:0000256" key="5">
    <source>
        <dbReference type="SAM" id="Phobius"/>
    </source>
</evidence>
<dbReference type="InterPro" id="IPR001841">
    <property type="entry name" value="Znf_RING"/>
</dbReference>
<evidence type="ECO:0000256" key="4">
    <source>
        <dbReference type="PROSITE-ProRule" id="PRU00175"/>
    </source>
</evidence>
<reference evidence="7" key="1">
    <citation type="submission" date="2022-12" db="EMBL/GenBank/DDBJ databases">
        <title>Draft genome assemblies for two species of Escallonia (Escalloniales).</title>
        <authorList>
            <person name="Chanderbali A."/>
            <person name="Dervinis C."/>
            <person name="Anghel I."/>
            <person name="Soltis D."/>
            <person name="Soltis P."/>
            <person name="Zapata F."/>
        </authorList>
    </citation>
    <scope>NUCLEOTIDE SEQUENCE</scope>
    <source>
        <strain evidence="7">UCBG92.1500</strain>
        <tissue evidence="7">Leaf</tissue>
    </source>
</reference>